<dbReference type="EMBL" id="ANAH02000065">
    <property type="protein sequence ID" value="EPX56794.1"/>
    <property type="molecule type" value="Genomic_DNA"/>
</dbReference>
<evidence type="ECO:0000313" key="2">
    <source>
        <dbReference type="Proteomes" id="UP000011682"/>
    </source>
</evidence>
<dbReference type="AlphaFoldDB" id="S9Q638"/>
<evidence type="ECO:0000313" key="1">
    <source>
        <dbReference type="EMBL" id="EPX56794.1"/>
    </source>
</evidence>
<reference evidence="1" key="1">
    <citation type="submission" date="2013-05" db="EMBL/GenBank/DDBJ databases">
        <title>Genome assembly of Cystobacter fuscus DSM 2262.</title>
        <authorList>
            <person name="Sharma G."/>
            <person name="Khatri I."/>
            <person name="Kaur C."/>
            <person name="Mayilraj S."/>
            <person name="Subramanian S."/>
        </authorList>
    </citation>
    <scope>NUCLEOTIDE SEQUENCE [LARGE SCALE GENOMIC DNA]</scope>
    <source>
        <strain evidence="1">DSM 2262</strain>
    </source>
</reference>
<sequence>MFAPDFTLDHLFIYLVGYDDALGDAGLVSPQARFNEWIYKQHPTWRHLPEWWAKQILHANGGDLEKTLTDILRLLDQFLATDGAEFVRFPVRSTPD</sequence>
<gene>
    <name evidence="1" type="ORF">D187_007228</name>
</gene>
<proteinExistence type="predicted"/>
<dbReference type="Proteomes" id="UP000011682">
    <property type="component" value="Unassembled WGS sequence"/>
</dbReference>
<accession>S9Q638</accession>
<comment type="caution">
    <text evidence="1">The sequence shown here is derived from an EMBL/GenBank/DDBJ whole genome shotgun (WGS) entry which is preliminary data.</text>
</comment>
<keyword evidence="2" id="KW-1185">Reference proteome</keyword>
<protein>
    <submittedName>
        <fullName evidence="1">Uncharacterized protein</fullName>
    </submittedName>
</protein>
<name>S9Q638_CYSF2</name>
<organism evidence="1 2">
    <name type="scientific">Cystobacter fuscus (strain ATCC 25194 / DSM 2262 / NBRC 100088 / M29)</name>
    <dbReference type="NCBI Taxonomy" id="1242864"/>
    <lineage>
        <taxon>Bacteria</taxon>
        <taxon>Pseudomonadati</taxon>
        <taxon>Myxococcota</taxon>
        <taxon>Myxococcia</taxon>
        <taxon>Myxococcales</taxon>
        <taxon>Cystobacterineae</taxon>
        <taxon>Archangiaceae</taxon>
        <taxon>Cystobacter</taxon>
    </lineage>
</organism>